<dbReference type="SUPFAM" id="SSF74650">
    <property type="entry name" value="Galactose mutarotase-like"/>
    <property type="match status" value="1"/>
</dbReference>
<name>A0ABR5AGC6_9BACL</name>
<dbReference type="InterPro" id="IPR014718">
    <property type="entry name" value="GH-type_carb-bd"/>
</dbReference>
<organism evidence="1 2">
    <name type="scientific">Gordoniibacillus kamchatkensis</name>
    <dbReference type="NCBI Taxonomy" id="1590651"/>
    <lineage>
        <taxon>Bacteria</taxon>
        <taxon>Bacillati</taxon>
        <taxon>Bacillota</taxon>
        <taxon>Bacilli</taxon>
        <taxon>Bacillales</taxon>
        <taxon>Paenibacillaceae</taxon>
        <taxon>Gordoniibacillus</taxon>
    </lineage>
</organism>
<gene>
    <name evidence="1" type="ORF">SD70_16695</name>
</gene>
<dbReference type="EMBL" id="JXAK01000028">
    <property type="protein sequence ID" value="KIL40010.1"/>
    <property type="molecule type" value="Genomic_DNA"/>
</dbReference>
<comment type="caution">
    <text evidence="1">The sequence shown here is derived from an EMBL/GenBank/DDBJ whole genome shotgun (WGS) entry which is preliminary data.</text>
</comment>
<dbReference type="CDD" id="cd01081">
    <property type="entry name" value="Aldose_epim"/>
    <property type="match status" value="1"/>
</dbReference>
<evidence type="ECO:0000313" key="2">
    <source>
        <dbReference type="Proteomes" id="UP000031967"/>
    </source>
</evidence>
<reference evidence="1 2" key="1">
    <citation type="submission" date="2014-12" db="EMBL/GenBank/DDBJ databases">
        <title>Draft genome sequence of Paenibacillus kamchatkensis strain B-2647.</title>
        <authorList>
            <person name="Karlyshev A.V."/>
            <person name="Kudryashova E.B."/>
        </authorList>
    </citation>
    <scope>NUCLEOTIDE SEQUENCE [LARGE SCALE GENOMIC DNA]</scope>
    <source>
        <strain evidence="1 2">VKM B-2647</strain>
    </source>
</reference>
<dbReference type="RefSeq" id="WP_041048658.1">
    <property type="nucleotide sequence ID" value="NZ_JXAK01000028.1"/>
</dbReference>
<dbReference type="Proteomes" id="UP000031967">
    <property type="component" value="Unassembled WGS sequence"/>
</dbReference>
<sequence>MAANDNAKAWEADYYGERAVWLKAGRYEAALLPDTGGNLIALRDTEHGLRFLHEPGAEELEAFKNRPVIHGIPVLFPPNRFEDGTFTLGGKTYKFPVNETQRNNHLHGFLYDIPWNVTGFGAAEESSFVEIEQNVDEAHPVYSHFPHRFRFRIRYTLSEQGLHQAVEVTNEGGEPMPCMVAFHTSVNAPFAPDGSADDYKLKLSIGNRWEMNDRMLPTGNFQPLTRDEELMASTGVYPFFGSMDNHYTAVPVNGVHLMTLTDTKLGIRLVYEADPAYKQWMIWNNNATPGFFCPEPQSMLVNAPNSGLPPEQTGIVMLAPGAAWRAECRLYSETVGK</sequence>
<accession>A0ABR5AGC6</accession>
<keyword evidence="2" id="KW-1185">Reference proteome</keyword>
<protein>
    <submittedName>
        <fullName evidence="1">Aldose epimerase</fullName>
    </submittedName>
</protein>
<dbReference type="Pfam" id="PF01263">
    <property type="entry name" value="Aldose_epim"/>
    <property type="match status" value="1"/>
</dbReference>
<dbReference type="Gene3D" id="2.70.98.10">
    <property type="match status" value="1"/>
</dbReference>
<proteinExistence type="predicted"/>
<dbReference type="InterPro" id="IPR008183">
    <property type="entry name" value="Aldose_1/G6P_1-epimerase"/>
</dbReference>
<dbReference type="InterPro" id="IPR011013">
    <property type="entry name" value="Gal_mutarotase_sf_dom"/>
</dbReference>
<evidence type="ECO:0000313" key="1">
    <source>
        <dbReference type="EMBL" id="KIL40010.1"/>
    </source>
</evidence>